<dbReference type="GO" id="GO:0016301">
    <property type="term" value="F:kinase activity"/>
    <property type="evidence" value="ECO:0007669"/>
    <property type="project" value="UniProtKB-KW"/>
</dbReference>
<dbReference type="AlphaFoldDB" id="A0ABD1QVX7"/>
<keyword evidence="11" id="KW-1185">Reference proteome</keyword>
<dbReference type="PANTHER" id="PTHR48007">
    <property type="entry name" value="LEUCINE-RICH REPEAT RECEPTOR-LIKE PROTEIN KINASE PXC1"/>
    <property type="match status" value="1"/>
</dbReference>
<evidence type="ECO:0000256" key="3">
    <source>
        <dbReference type="ARBA" id="ARBA00022614"/>
    </source>
</evidence>
<accession>A0ABD1QVX7</accession>
<evidence type="ECO:0000256" key="5">
    <source>
        <dbReference type="ARBA" id="ARBA00022729"/>
    </source>
</evidence>
<evidence type="ECO:0000256" key="9">
    <source>
        <dbReference type="SAM" id="Phobius"/>
    </source>
</evidence>
<keyword evidence="5" id="KW-0732">Signal</keyword>
<evidence type="ECO:0000256" key="7">
    <source>
        <dbReference type="ARBA" id="ARBA00022989"/>
    </source>
</evidence>
<dbReference type="InterPro" id="IPR032675">
    <property type="entry name" value="LRR_dom_sf"/>
</dbReference>
<dbReference type="Proteomes" id="UP001604336">
    <property type="component" value="Unassembled WGS sequence"/>
</dbReference>
<feature type="transmembrane region" description="Helical" evidence="9">
    <location>
        <begin position="172"/>
        <end position="196"/>
    </location>
</feature>
<dbReference type="PANTHER" id="PTHR48007:SF43">
    <property type="entry name" value="POLLEN RECEPTOR-LIKE KINASE 4"/>
    <property type="match status" value="1"/>
</dbReference>
<evidence type="ECO:0000313" key="10">
    <source>
        <dbReference type="EMBL" id="KAL2479663.1"/>
    </source>
</evidence>
<protein>
    <submittedName>
        <fullName evidence="10">Leucine-rich repeat protein kinase family protein</fullName>
    </submittedName>
</protein>
<dbReference type="EMBL" id="JBFOLK010000010">
    <property type="protein sequence ID" value="KAL2479663.1"/>
    <property type="molecule type" value="Genomic_DNA"/>
</dbReference>
<dbReference type="Gene3D" id="3.80.10.10">
    <property type="entry name" value="Ribonuclease Inhibitor"/>
    <property type="match status" value="1"/>
</dbReference>
<dbReference type="InterPro" id="IPR001611">
    <property type="entry name" value="Leu-rich_rpt"/>
</dbReference>
<keyword evidence="7 9" id="KW-1133">Transmembrane helix</keyword>
<organism evidence="10 11">
    <name type="scientific">Abeliophyllum distichum</name>
    <dbReference type="NCBI Taxonomy" id="126358"/>
    <lineage>
        <taxon>Eukaryota</taxon>
        <taxon>Viridiplantae</taxon>
        <taxon>Streptophyta</taxon>
        <taxon>Embryophyta</taxon>
        <taxon>Tracheophyta</taxon>
        <taxon>Spermatophyta</taxon>
        <taxon>Magnoliopsida</taxon>
        <taxon>eudicotyledons</taxon>
        <taxon>Gunneridae</taxon>
        <taxon>Pentapetalae</taxon>
        <taxon>asterids</taxon>
        <taxon>lamiids</taxon>
        <taxon>Lamiales</taxon>
        <taxon>Oleaceae</taxon>
        <taxon>Forsythieae</taxon>
        <taxon>Abeliophyllum</taxon>
    </lineage>
</organism>
<keyword evidence="6" id="KW-0677">Repeat</keyword>
<gene>
    <name evidence="10" type="ORF">Adt_32629</name>
</gene>
<keyword evidence="10" id="KW-0808">Transferase</keyword>
<sequence length="224" mass="25104">MNSTPNWYGIRCINGRVTGVSLENMGLVGKIKPDALVNLAELSILSFKNNSIHGNLMQFSYNPKLKFFFLSGNRFDGEIPYSLLGLNFLESLQLQENNLAGSIPRFNQSSLREFNVSYNNLSGKIPDTGILQSIGLSSFVDNQDLCGAPTPTACSSLNDSSDPSNSNKKNPFFSSTLVVVDVIVLVVLLIFFIIYYKKYKNLKKQMKRRNSVQVDEEKLYTYLT</sequence>
<dbReference type="SUPFAM" id="SSF52058">
    <property type="entry name" value="L domain-like"/>
    <property type="match status" value="1"/>
</dbReference>
<comment type="subcellular location">
    <subcellularLocation>
        <location evidence="1">Membrane</location>
        <topology evidence="1">Single-pass membrane protein</topology>
    </subcellularLocation>
</comment>
<proteinExistence type="predicted"/>
<name>A0ABD1QVX7_9LAMI</name>
<evidence type="ECO:0000256" key="1">
    <source>
        <dbReference type="ARBA" id="ARBA00004167"/>
    </source>
</evidence>
<dbReference type="GO" id="GO:0016020">
    <property type="term" value="C:membrane"/>
    <property type="evidence" value="ECO:0007669"/>
    <property type="project" value="UniProtKB-SubCell"/>
</dbReference>
<dbReference type="FunFam" id="3.80.10.10:FF:000722">
    <property type="entry name" value="Leucine-rich repeat receptor-like protein kinase"/>
    <property type="match status" value="1"/>
</dbReference>
<evidence type="ECO:0000256" key="6">
    <source>
        <dbReference type="ARBA" id="ARBA00022737"/>
    </source>
</evidence>
<evidence type="ECO:0000256" key="4">
    <source>
        <dbReference type="ARBA" id="ARBA00022692"/>
    </source>
</evidence>
<keyword evidence="2" id="KW-0597">Phosphoprotein</keyword>
<keyword evidence="3" id="KW-0433">Leucine-rich repeat</keyword>
<dbReference type="Pfam" id="PF00560">
    <property type="entry name" value="LRR_1"/>
    <property type="match status" value="2"/>
</dbReference>
<reference evidence="11" key="1">
    <citation type="submission" date="2024-07" db="EMBL/GenBank/DDBJ databases">
        <title>Two chromosome-level genome assemblies of Korean endemic species Abeliophyllum distichum and Forsythia ovata (Oleaceae).</title>
        <authorList>
            <person name="Jang H."/>
        </authorList>
    </citation>
    <scope>NUCLEOTIDE SEQUENCE [LARGE SCALE GENOMIC DNA]</scope>
</reference>
<dbReference type="InterPro" id="IPR046959">
    <property type="entry name" value="PRK1-6/SRF4-like"/>
</dbReference>
<keyword evidence="8 9" id="KW-0472">Membrane</keyword>
<evidence type="ECO:0000256" key="8">
    <source>
        <dbReference type="ARBA" id="ARBA00023136"/>
    </source>
</evidence>
<keyword evidence="4 9" id="KW-0812">Transmembrane</keyword>
<evidence type="ECO:0000256" key="2">
    <source>
        <dbReference type="ARBA" id="ARBA00022553"/>
    </source>
</evidence>
<evidence type="ECO:0000313" key="11">
    <source>
        <dbReference type="Proteomes" id="UP001604336"/>
    </source>
</evidence>
<comment type="caution">
    <text evidence="10">The sequence shown here is derived from an EMBL/GenBank/DDBJ whole genome shotgun (WGS) entry which is preliminary data.</text>
</comment>
<keyword evidence="10" id="KW-0418">Kinase</keyword>